<keyword evidence="8" id="KW-1185">Reference proteome</keyword>
<gene>
    <name evidence="7" type="ORF">CC117_23120</name>
</gene>
<dbReference type="RefSeq" id="WP_071087169.1">
    <property type="nucleotide sequence ID" value="NZ_MBLM01000133.1"/>
</dbReference>
<dbReference type="GO" id="GO:0020037">
    <property type="term" value="F:heme binding"/>
    <property type="evidence" value="ECO:0007669"/>
    <property type="project" value="InterPro"/>
</dbReference>
<evidence type="ECO:0000313" key="8">
    <source>
        <dbReference type="Proteomes" id="UP000179627"/>
    </source>
</evidence>
<evidence type="ECO:0000256" key="6">
    <source>
        <dbReference type="ARBA" id="ARBA00023033"/>
    </source>
</evidence>
<dbReference type="CDD" id="cd11078">
    <property type="entry name" value="CYP130-like"/>
    <property type="match status" value="1"/>
</dbReference>
<name>A0A1S1QEM4_9ACTN</name>
<dbReference type="FunFam" id="1.10.630.10:FF:000018">
    <property type="entry name" value="Cytochrome P450 monooxygenase"/>
    <property type="match status" value="1"/>
</dbReference>
<evidence type="ECO:0000256" key="3">
    <source>
        <dbReference type="ARBA" id="ARBA00022723"/>
    </source>
</evidence>
<dbReference type="GO" id="GO:0006707">
    <property type="term" value="P:cholesterol catabolic process"/>
    <property type="evidence" value="ECO:0007669"/>
    <property type="project" value="TreeGrafter"/>
</dbReference>
<dbReference type="PRINTS" id="PR00359">
    <property type="entry name" value="BP450"/>
</dbReference>
<dbReference type="InterPro" id="IPR001128">
    <property type="entry name" value="Cyt_P450"/>
</dbReference>
<accession>A0A1S1QEM4</accession>
<dbReference type="GO" id="GO:0005506">
    <property type="term" value="F:iron ion binding"/>
    <property type="evidence" value="ECO:0007669"/>
    <property type="project" value="InterPro"/>
</dbReference>
<keyword evidence="6" id="KW-0503">Monooxygenase</keyword>
<comment type="similarity">
    <text evidence="1">Belongs to the cytochrome P450 family.</text>
</comment>
<dbReference type="PANTHER" id="PTHR46696">
    <property type="entry name" value="P450, PUTATIVE (EUROFUNG)-RELATED"/>
    <property type="match status" value="1"/>
</dbReference>
<evidence type="ECO:0000313" key="7">
    <source>
        <dbReference type="EMBL" id="OHV33253.1"/>
    </source>
</evidence>
<dbReference type="SUPFAM" id="SSF48264">
    <property type="entry name" value="Cytochrome P450"/>
    <property type="match status" value="1"/>
</dbReference>
<sequence>MTELTWNPYDKVLHLAPYDVWRELRDKAPVYRNDELNFYALSRYDDIEAAHRDPQTYSSAYGTVLEIMSPEPMQTGHMIFLDPPTHTELRTLVSRAFTPRRISALEDSIRALCAEMLDPQIGGDGFDFVQDFAAELPSKVISELIGVDPADREQMRRLIDLTFHIEEGAGMVNDVSFGAQIEMHTYLTEQLELRRSQPRDDMMTSLVQAEIVTDNGVRRLSNQEAADFANLLISAGTETVARLLGWACSVLAEHPDQRAELVADPSLIGNTVEELLRYEAPSPVQGRTLTTDVELHGTRMPAKSRVLLITGSGGRDERKYPDADRFDIHRQFDSHVSLGHGVHFCLGAALARLEARVALQETLRRFPEWGVDHERAVRLHTSTVRGYEKLPITLG</sequence>
<evidence type="ECO:0000256" key="4">
    <source>
        <dbReference type="ARBA" id="ARBA00023002"/>
    </source>
</evidence>
<keyword evidence="5" id="KW-0408">Iron</keyword>
<dbReference type="GO" id="GO:0036199">
    <property type="term" value="F:cholest-4-en-3-one 26-monooxygenase activity"/>
    <property type="evidence" value="ECO:0007669"/>
    <property type="project" value="TreeGrafter"/>
</dbReference>
<evidence type="ECO:0000256" key="1">
    <source>
        <dbReference type="ARBA" id="ARBA00010617"/>
    </source>
</evidence>
<dbReference type="EMBL" id="MBLM01000133">
    <property type="protein sequence ID" value="OHV33253.1"/>
    <property type="molecule type" value="Genomic_DNA"/>
</dbReference>
<organism evidence="7 8">
    <name type="scientific">Parafrankia colletiae</name>
    <dbReference type="NCBI Taxonomy" id="573497"/>
    <lineage>
        <taxon>Bacteria</taxon>
        <taxon>Bacillati</taxon>
        <taxon>Actinomycetota</taxon>
        <taxon>Actinomycetes</taxon>
        <taxon>Frankiales</taxon>
        <taxon>Frankiaceae</taxon>
        <taxon>Parafrankia</taxon>
    </lineage>
</organism>
<keyword evidence="2" id="KW-0349">Heme</keyword>
<dbReference type="AlphaFoldDB" id="A0A1S1QEM4"/>
<keyword evidence="3" id="KW-0479">Metal-binding</keyword>
<dbReference type="InterPro" id="IPR036396">
    <property type="entry name" value="Cyt_P450_sf"/>
</dbReference>
<dbReference type="OrthoDB" id="502624at2"/>
<dbReference type="GO" id="GO:0008395">
    <property type="term" value="F:steroid hydroxylase activity"/>
    <property type="evidence" value="ECO:0007669"/>
    <property type="project" value="TreeGrafter"/>
</dbReference>
<dbReference type="Gene3D" id="1.10.630.10">
    <property type="entry name" value="Cytochrome P450"/>
    <property type="match status" value="1"/>
</dbReference>
<dbReference type="PANTHER" id="PTHR46696:SF4">
    <property type="entry name" value="BIOTIN BIOSYNTHESIS CYTOCHROME P450"/>
    <property type="match status" value="1"/>
</dbReference>
<keyword evidence="4" id="KW-0560">Oxidoreductase</keyword>
<dbReference type="Proteomes" id="UP000179627">
    <property type="component" value="Unassembled WGS sequence"/>
</dbReference>
<reference evidence="8" key="1">
    <citation type="submission" date="2016-07" db="EMBL/GenBank/DDBJ databases">
        <title>Sequence Frankia sp. strain CcI1.17.</title>
        <authorList>
            <person name="Ghodhbane-Gtari F."/>
            <person name="Swanson E."/>
            <person name="Gueddou A."/>
            <person name="Morris K."/>
            <person name="Hezbri K."/>
            <person name="Ktari A."/>
            <person name="Nouioui I."/>
            <person name="Abebe-Akele F."/>
            <person name="Simpson S."/>
            <person name="Thomas K."/>
            <person name="Gtari M."/>
            <person name="Tisa L.S."/>
            <person name="Hurst S."/>
        </authorList>
    </citation>
    <scope>NUCLEOTIDE SEQUENCE [LARGE SCALE GENOMIC DNA]</scope>
    <source>
        <strain evidence="8">Cc1.17</strain>
    </source>
</reference>
<dbReference type="InterPro" id="IPR002397">
    <property type="entry name" value="Cyt_P450_B"/>
</dbReference>
<proteinExistence type="inferred from homology"/>
<evidence type="ECO:0000256" key="5">
    <source>
        <dbReference type="ARBA" id="ARBA00023004"/>
    </source>
</evidence>
<comment type="caution">
    <text evidence="7">The sequence shown here is derived from an EMBL/GenBank/DDBJ whole genome shotgun (WGS) entry which is preliminary data.</text>
</comment>
<evidence type="ECO:0000256" key="2">
    <source>
        <dbReference type="ARBA" id="ARBA00022617"/>
    </source>
</evidence>
<dbReference type="Pfam" id="PF00067">
    <property type="entry name" value="p450"/>
    <property type="match status" value="2"/>
</dbReference>
<protein>
    <submittedName>
        <fullName evidence="7">Cytochrome</fullName>
    </submittedName>
</protein>